<sequence length="120" mass="13895">MGIDARIEPIMNLKGYGLGNPVTDENKDKNSRIQFAYLKALITHEIYESAKTYCKGEYVNVDPSNGLCKLYLQNVTEVSRTTLLSTFNKVVFVFRKIELLRIQFAVHSKFIYRQHIGTWM</sequence>
<dbReference type="Proteomes" id="UP001164250">
    <property type="component" value="Chromosome 15"/>
</dbReference>
<evidence type="ECO:0000313" key="1">
    <source>
        <dbReference type="EMBL" id="KAJ0075667.1"/>
    </source>
</evidence>
<reference evidence="2" key="1">
    <citation type="journal article" date="2023" name="G3 (Bethesda)">
        <title>Genome assembly and association tests identify interacting loci associated with vigor, precocity, and sex in interspecific pistachio rootstocks.</title>
        <authorList>
            <person name="Palmer W."/>
            <person name="Jacygrad E."/>
            <person name="Sagayaradj S."/>
            <person name="Cavanaugh K."/>
            <person name="Han R."/>
            <person name="Bertier L."/>
            <person name="Beede B."/>
            <person name="Kafkas S."/>
            <person name="Golino D."/>
            <person name="Preece J."/>
            <person name="Michelmore R."/>
        </authorList>
    </citation>
    <scope>NUCLEOTIDE SEQUENCE [LARGE SCALE GENOMIC DNA]</scope>
</reference>
<protein>
    <submittedName>
        <fullName evidence="1">Uncharacterized protein</fullName>
    </submittedName>
</protein>
<gene>
    <name evidence="1" type="ORF">Patl1_33545</name>
</gene>
<name>A0ACC0ZR04_9ROSI</name>
<accession>A0ACC0ZR04</accession>
<organism evidence="1 2">
    <name type="scientific">Pistacia atlantica</name>
    <dbReference type="NCBI Taxonomy" id="434234"/>
    <lineage>
        <taxon>Eukaryota</taxon>
        <taxon>Viridiplantae</taxon>
        <taxon>Streptophyta</taxon>
        <taxon>Embryophyta</taxon>
        <taxon>Tracheophyta</taxon>
        <taxon>Spermatophyta</taxon>
        <taxon>Magnoliopsida</taxon>
        <taxon>eudicotyledons</taxon>
        <taxon>Gunneridae</taxon>
        <taxon>Pentapetalae</taxon>
        <taxon>rosids</taxon>
        <taxon>malvids</taxon>
        <taxon>Sapindales</taxon>
        <taxon>Anacardiaceae</taxon>
        <taxon>Pistacia</taxon>
    </lineage>
</organism>
<evidence type="ECO:0000313" key="2">
    <source>
        <dbReference type="Proteomes" id="UP001164250"/>
    </source>
</evidence>
<keyword evidence="2" id="KW-1185">Reference proteome</keyword>
<comment type="caution">
    <text evidence="1">The sequence shown here is derived from an EMBL/GenBank/DDBJ whole genome shotgun (WGS) entry which is preliminary data.</text>
</comment>
<dbReference type="EMBL" id="CM047910">
    <property type="protein sequence ID" value="KAJ0075667.1"/>
    <property type="molecule type" value="Genomic_DNA"/>
</dbReference>
<proteinExistence type="predicted"/>